<keyword evidence="3" id="KW-1185">Reference proteome</keyword>
<dbReference type="Proteomes" id="UP001159363">
    <property type="component" value="Chromosome 14"/>
</dbReference>
<proteinExistence type="predicted"/>
<comment type="caution">
    <text evidence="2">The sequence shown here is derived from an EMBL/GenBank/DDBJ whole genome shotgun (WGS) entry which is preliminary data.</text>
</comment>
<reference evidence="2 3" key="1">
    <citation type="submission" date="2023-02" db="EMBL/GenBank/DDBJ databases">
        <title>LHISI_Scaffold_Assembly.</title>
        <authorList>
            <person name="Stuart O.P."/>
            <person name="Cleave R."/>
            <person name="Magrath M.J.L."/>
            <person name="Mikheyev A.S."/>
        </authorList>
    </citation>
    <scope>NUCLEOTIDE SEQUENCE [LARGE SCALE GENOMIC DNA]</scope>
    <source>
        <strain evidence="2">Daus_M_001</strain>
        <tissue evidence="2">Leg muscle</tissue>
    </source>
</reference>
<feature type="region of interest" description="Disordered" evidence="1">
    <location>
        <begin position="1"/>
        <end position="24"/>
    </location>
</feature>
<protein>
    <submittedName>
        <fullName evidence="2">Uncharacterized protein</fullName>
    </submittedName>
</protein>
<sequence length="743" mass="79639">MPPTATEAWWREQAPSQQVNPGREREPNVGAILFWHNGAQKGGRQCLVFNDTDVTGKDSCSSLSLWHQERGEGTEQTGVTRRDAAHSVYTLASVPWLVLERAAGLEIEMKFISNRRNWRFEISIRDQQPSSTNVRLDYGSELGSFDLGSGKMLVQLGIRQLRYFRLFPTSEAWKRGSDKGDCSRRAENRIASINFPWFVRLHQNRRPCEQANTQNARSWSQDGLARQDMSKPLETNISHENSRLHSYSGSDVTLPVFALLVVEFRQSSPPRLSTLPLIDPECDIATPTPMSPVRKQRGGEVLVEYPPAGVLEDGQVVAGLPHPLPNHSLAEPRRQYKSSSLSRLITVLSPSMACRLLALSQSLMLRGLCSCASKVKKRGSDTGDTNTHAWRLIAPTRKSCSVSVTKDDVERSRWLRTTNLRVPTLNFSPANTSSKNGVVRISEAPTKTGNISQCAGVHSRLDSPVQLKLMSIVQQTLSPEDNSCDICLISGGIESRLLASHLGDPDSIPGGGGGVRFQRFRDDVAGRRVFSVISRFSHICIPALLYIHLASPSSALKISVFVLAAVLCSPSASEDLVPGGGTGPETLSGEAAPQKAYDTRQLPSTTTTTTAGAALEAGAVTGGGAGAAGGVTGGGVEAAGAGADGVGADGVGADGAAGDSVHKLMRSSKGDVGVEPALCVVIPAVVLGLMTVRVAVETPPTSARSFNAIGRERVGEARSYDGDQQQDLKRSYSLVTCPLSADS</sequence>
<gene>
    <name evidence="2" type="ORF">PR048_031081</name>
</gene>
<dbReference type="EMBL" id="JARBHB010000015">
    <property type="protein sequence ID" value="KAJ8867282.1"/>
    <property type="molecule type" value="Genomic_DNA"/>
</dbReference>
<evidence type="ECO:0000313" key="3">
    <source>
        <dbReference type="Proteomes" id="UP001159363"/>
    </source>
</evidence>
<accession>A0ABQ9G758</accession>
<evidence type="ECO:0000256" key="1">
    <source>
        <dbReference type="SAM" id="MobiDB-lite"/>
    </source>
</evidence>
<evidence type="ECO:0000313" key="2">
    <source>
        <dbReference type="EMBL" id="KAJ8867282.1"/>
    </source>
</evidence>
<name>A0ABQ9G758_9NEOP</name>
<feature type="region of interest" description="Disordered" evidence="1">
    <location>
        <begin position="573"/>
        <end position="608"/>
    </location>
</feature>
<organism evidence="2 3">
    <name type="scientific">Dryococelus australis</name>
    <dbReference type="NCBI Taxonomy" id="614101"/>
    <lineage>
        <taxon>Eukaryota</taxon>
        <taxon>Metazoa</taxon>
        <taxon>Ecdysozoa</taxon>
        <taxon>Arthropoda</taxon>
        <taxon>Hexapoda</taxon>
        <taxon>Insecta</taxon>
        <taxon>Pterygota</taxon>
        <taxon>Neoptera</taxon>
        <taxon>Polyneoptera</taxon>
        <taxon>Phasmatodea</taxon>
        <taxon>Verophasmatodea</taxon>
        <taxon>Anareolatae</taxon>
        <taxon>Phasmatidae</taxon>
        <taxon>Eurycanthinae</taxon>
        <taxon>Dryococelus</taxon>
    </lineage>
</organism>